<dbReference type="AlphaFoldDB" id="A0A2Z2NKY6"/>
<evidence type="ECO:0000313" key="3">
    <source>
        <dbReference type="Proteomes" id="UP000250079"/>
    </source>
</evidence>
<dbReference type="PROSITE" id="PS51257">
    <property type="entry name" value="PROKAR_LIPOPROTEIN"/>
    <property type="match status" value="1"/>
</dbReference>
<proteinExistence type="predicted"/>
<keyword evidence="1" id="KW-0732">Signal</keyword>
<dbReference type="KEGG" id="gai:IMCC3135_09940"/>
<evidence type="ECO:0000313" key="2">
    <source>
        <dbReference type="EMBL" id="ASJ72082.1"/>
    </source>
</evidence>
<name>A0A2Z2NKY6_9GAMM</name>
<organism evidence="2 3">
    <name type="scientific">Granulosicoccus antarcticus IMCC3135</name>
    <dbReference type="NCBI Taxonomy" id="1192854"/>
    <lineage>
        <taxon>Bacteria</taxon>
        <taxon>Pseudomonadati</taxon>
        <taxon>Pseudomonadota</taxon>
        <taxon>Gammaproteobacteria</taxon>
        <taxon>Chromatiales</taxon>
        <taxon>Granulosicoccaceae</taxon>
        <taxon>Granulosicoccus</taxon>
    </lineage>
</organism>
<keyword evidence="3" id="KW-1185">Reference proteome</keyword>
<feature type="signal peptide" evidence="1">
    <location>
        <begin position="1"/>
        <end position="24"/>
    </location>
</feature>
<dbReference type="RefSeq" id="WP_157735886.1">
    <property type="nucleotide sequence ID" value="NZ_CP018632.1"/>
</dbReference>
<evidence type="ECO:0000256" key="1">
    <source>
        <dbReference type="SAM" id="SignalP"/>
    </source>
</evidence>
<dbReference type="EMBL" id="CP018632">
    <property type="protein sequence ID" value="ASJ72082.1"/>
    <property type="molecule type" value="Genomic_DNA"/>
</dbReference>
<dbReference type="Proteomes" id="UP000250079">
    <property type="component" value="Chromosome"/>
</dbReference>
<accession>A0A2Z2NKY6</accession>
<evidence type="ECO:0008006" key="4">
    <source>
        <dbReference type="Google" id="ProtNLM"/>
    </source>
</evidence>
<protein>
    <recommendedName>
        <fullName evidence="4">Lipoprotein</fullName>
    </recommendedName>
</protein>
<gene>
    <name evidence="2" type="ORF">IMCC3135_09940</name>
</gene>
<sequence length="447" mass="49959">MMIKTRMWVLLIAAILTGCGGSGGDTPEPQNDDPDVLARNDIRDVDELAVYRTDSPYASLIKECALVETADEACTLEALPFIAQATPDFTKEDIMNRLLVTHDWMGERFETLLEDAPDSMIPLFGSLTSIVIGSTVRPSHYWAGTGGIQLDPATLWLSLEEKANVSIADDYRSEFDKDLQFWEFVSMRIGDAPAIQFFDLSDREERTLKDIEIPVYRLLYHELSHAVDYLPTESIATLDSSLVPARALDNNSQLFLSPRLNLDLPLYSQTLYDLGQVSFQGEIATEEQQGFTPTFVGSEMANDGAAEFYGYNTLREDFATLFTAGMMKREFNIDYYSAFVNKPVDESQYRCDELLVGWGVKNRLADTLVAARARWVAESIYGPNTLIDGFFANELGEAVPMTVGLDWCSNRDGVTTIAALKNSGAESLELNAATRRQLEGERRRHTH</sequence>
<feature type="chain" id="PRO_5016265853" description="Lipoprotein" evidence="1">
    <location>
        <begin position="25"/>
        <end position="447"/>
    </location>
</feature>
<reference evidence="2 3" key="1">
    <citation type="submission" date="2016-12" db="EMBL/GenBank/DDBJ databases">
        <authorList>
            <person name="Song W.-J."/>
            <person name="Kurnit D.M."/>
        </authorList>
    </citation>
    <scope>NUCLEOTIDE SEQUENCE [LARGE SCALE GENOMIC DNA]</scope>
    <source>
        <strain evidence="2 3">IMCC3135</strain>
    </source>
</reference>
<dbReference type="OrthoDB" id="5803286at2"/>